<evidence type="ECO:0000313" key="3">
    <source>
        <dbReference type="EMBL" id="MDA0565720.1"/>
    </source>
</evidence>
<gene>
    <name evidence="3" type="ORF">LG943_15560</name>
</gene>
<dbReference type="CDD" id="cd01107">
    <property type="entry name" value="HTH_BmrR"/>
    <property type="match status" value="1"/>
</dbReference>
<dbReference type="Proteomes" id="UP001140076">
    <property type="component" value="Unassembled WGS sequence"/>
</dbReference>
<proteinExistence type="predicted"/>
<keyword evidence="4" id="KW-1185">Reference proteome</keyword>
<dbReference type="InterPro" id="IPR000551">
    <property type="entry name" value="MerR-type_HTH_dom"/>
</dbReference>
<dbReference type="InterPro" id="IPR010499">
    <property type="entry name" value="AraC_E-bd"/>
</dbReference>
<dbReference type="InterPro" id="IPR011256">
    <property type="entry name" value="Reg_factor_effector_dom_sf"/>
</dbReference>
<evidence type="ECO:0000313" key="4">
    <source>
        <dbReference type="Proteomes" id="UP001140076"/>
    </source>
</evidence>
<dbReference type="InterPro" id="IPR009061">
    <property type="entry name" value="DNA-bd_dom_put_sf"/>
</dbReference>
<dbReference type="InterPro" id="IPR047057">
    <property type="entry name" value="MerR_fam"/>
</dbReference>
<dbReference type="EMBL" id="JAJAQC010000025">
    <property type="protein sequence ID" value="MDA0565720.1"/>
    <property type="molecule type" value="Genomic_DNA"/>
</dbReference>
<dbReference type="AlphaFoldDB" id="A0A9X3NMI7"/>
<dbReference type="Pfam" id="PF13411">
    <property type="entry name" value="MerR_1"/>
    <property type="match status" value="1"/>
</dbReference>
<dbReference type="PANTHER" id="PTHR30204:SF97">
    <property type="entry name" value="MERR FAMILY REGULATORY PROTEIN"/>
    <property type="match status" value="1"/>
</dbReference>
<dbReference type="Gene3D" id="3.20.80.10">
    <property type="entry name" value="Regulatory factor, effector binding domain"/>
    <property type="match status" value="1"/>
</dbReference>
<evidence type="ECO:0000256" key="1">
    <source>
        <dbReference type="ARBA" id="ARBA00023125"/>
    </source>
</evidence>
<keyword evidence="1" id="KW-0238">DNA-binding</keyword>
<dbReference type="PANTHER" id="PTHR30204">
    <property type="entry name" value="REDOX-CYCLING DRUG-SENSING TRANSCRIPTIONAL ACTIVATOR SOXR"/>
    <property type="match status" value="1"/>
</dbReference>
<dbReference type="SUPFAM" id="SSF55136">
    <property type="entry name" value="Probable bacterial effector-binding domain"/>
    <property type="match status" value="1"/>
</dbReference>
<dbReference type="GO" id="GO:0003677">
    <property type="term" value="F:DNA binding"/>
    <property type="evidence" value="ECO:0007669"/>
    <property type="project" value="UniProtKB-KW"/>
</dbReference>
<dbReference type="GO" id="GO:0003700">
    <property type="term" value="F:DNA-binding transcription factor activity"/>
    <property type="evidence" value="ECO:0007669"/>
    <property type="project" value="InterPro"/>
</dbReference>
<dbReference type="Pfam" id="PF06445">
    <property type="entry name" value="GyrI-like"/>
    <property type="match status" value="1"/>
</dbReference>
<name>A0A9X3NMI7_9ACTN</name>
<reference evidence="3" key="1">
    <citation type="submission" date="2021-10" db="EMBL/GenBank/DDBJ databases">
        <title>Streptomonospora sp. nov., isolated from mangrove soil.</title>
        <authorList>
            <person name="Chen X."/>
            <person name="Ge X."/>
            <person name="Liu W."/>
        </authorList>
    </citation>
    <scope>NUCLEOTIDE SEQUENCE</scope>
    <source>
        <strain evidence="3">S1-112</strain>
    </source>
</reference>
<evidence type="ECO:0000259" key="2">
    <source>
        <dbReference type="PROSITE" id="PS50937"/>
    </source>
</evidence>
<dbReference type="RefSeq" id="WP_270072992.1">
    <property type="nucleotide sequence ID" value="NZ_JAJAQC010000025.1"/>
</dbReference>
<dbReference type="InterPro" id="IPR029442">
    <property type="entry name" value="GyrI-like"/>
</dbReference>
<dbReference type="PROSITE" id="PS00552">
    <property type="entry name" value="HTH_MERR_1"/>
    <property type="match status" value="1"/>
</dbReference>
<dbReference type="PROSITE" id="PS50937">
    <property type="entry name" value="HTH_MERR_2"/>
    <property type="match status" value="1"/>
</dbReference>
<comment type="caution">
    <text evidence="3">The sequence shown here is derived from an EMBL/GenBank/DDBJ whole genome shotgun (WGS) entry which is preliminary data.</text>
</comment>
<dbReference type="SMART" id="SM00871">
    <property type="entry name" value="AraC_E_bind"/>
    <property type="match status" value="1"/>
</dbReference>
<feature type="domain" description="HTH merR-type" evidence="2">
    <location>
        <begin position="5"/>
        <end position="75"/>
    </location>
</feature>
<protein>
    <submittedName>
        <fullName evidence="3">MerR family transcriptional regulator</fullName>
    </submittedName>
</protein>
<accession>A0A9X3NMI7</accession>
<sequence length="274" mass="28985">MHDDLLTIGRFARLCRLSVKQLRHYDDLGLLAPVRVDPDTGYRYYAPDQARDALTIALLRDVDLPLAVIAQALAADPGPRTRILRAQRDRLAERITRDQARLAVLERLAEDGLPAYEVAAGTEPDRRLVAVRARCAPAGIGAAFGTCAGRLAAALGGTGGTDSAGEHPLWALYPLDLADPMEIAVGVCAPPGQAPPGLESVDLPGGPVLHTTHVGSYAELPLAYNALFAAVHERGLTPRPPVCEAHPAGPREAEPGRPGEPAVRLVLGVEEATV</sequence>
<dbReference type="SMART" id="SM00422">
    <property type="entry name" value="HTH_MERR"/>
    <property type="match status" value="1"/>
</dbReference>
<dbReference type="SUPFAM" id="SSF46955">
    <property type="entry name" value="Putative DNA-binding domain"/>
    <property type="match status" value="1"/>
</dbReference>
<organism evidence="3 4">
    <name type="scientific">Streptomonospora mangrovi</name>
    <dbReference type="NCBI Taxonomy" id="2883123"/>
    <lineage>
        <taxon>Bacteria</taxon>
        <taxon>Bacillati</taxon>
        <taxon>Actinomycetota</taxon>
        <taxon>Actinomycetes</taxon>
        <taxon>Streptosporangiales</taxon>
        <taxon>Nocardiopsidaceae</taxon>
        <taxon>Streptomonospora</taxon>
    </lineage>
</organism>
<dbReference type="Gene3D" id="1.10.1660.10">
    <property type="match status" value="1"/>
</dbReference>